<reference evidence="2" key="1">
    <citation type="journal article" date="2020" name="mSystems">
        <title>Genome- and Community-Level Interaction Insights into Carbon Utilization and Element Cycling Functions of Hydrothermarchaeota in Hydrothermal Sediment.</title>
        <authorList>
            <person name="Zhou Z."/>
            <person name="Liu Y."/>
            <person name="Xu W."/>
            <person name="Pan J."/>
            <person name="Luo Z.H."/>
            <person name="Li M."/>
        </authorList>
    </citation>
    <scope>NUCLEOTIDE SEQUENCE [LARGE SCALE GENOMIC DNA]</scope>
    <source>
        <strain evidence="2">SpSt-1125</strain>
    </source>
</reference>
<dbReference type="AlphaFoldDB" id="A0A7J3X8A1"/>
<comment type="caution">
    <text evidence="2">The sequence shown here is derived from an EMBL/GenBank/DDBJ whole genome shotgun (WGS) entry which is preliminary data.</text>
</comment>
<dbReference type="InterPro" id="IPR029060">
    <property type="entry name" value="PIN-like_dom_sf"/>
</dbReference>
<dbReference type="Pfam" id="PF01850">
    <property type="entry name" value="PIN"/>
    <property type="match status" value="1"/>
</dbReference>
<proteinExistence type="predicted"/>
<dbReference type="Gene3D" id="3.40.50.1010">
    <property type="entry name" value="5'-nuclease"/>
    <property type="match status" value="1"/>
</dbReference>
<name>A0A7J3X8A1_THEPE</name>
<dbReference type="SUPFAM" id="SSF88723">
    <property type="entry name" value="PIN domain-like"/>
    <property type="match status" value="1"/>
</dbReference>
<evidence type="ECO:0000259" key="1">
    <source>
        <dbReference type="Pfam" id="PF01850"/>
    </source>
</evidence>
<feature type="domain" description="PIN" evidence="1">
    <location>
        <begin position="2"/>
        <end position="128"/>
    </location>
</feature>
<dbReference type="EMBL" id="DRZM01000200">
    <property type="protein sequence ID" value="HHP05439.1"/>
    <property type="molecule type" value="Genomic_DNA"/>
</dbReference>
<sequence length="143" mass="16183">MLCDTICVWALYFRDSKYRGHALALLRERGLLIPEACALEAAYPIFKARGAGELARYALFLENLPLVEGLELIPLRFEDLTRAIELAAREPEFFVDELGNANLFDALVAALWERTGAPLATTDRRLMEFGERRGLRTIKLQKA</sequence>
<dbReference type="InterPro" id="IPR002716">
    <property type="entry name" value="PIN_dom"/>
</dbReference>
<gene>
    <name evidence="2" type="ORF">ENM88_06830</name>
</gene>
<accession>A0A7J3X8A1</accession>
<protein>
    <submittedName>
        <fullName evidence="2">PIN domain-containing protein</fullName>
    </submittedName>
</protein>
<organism evidence="2">
    <name type="scientific">Thermofilum pendens</name>
    <dbReference type="NCBI Taxonomy" id="2269"/>
    <lineage>
        <taxon>Archaea</taxon>
        <taxon>Thermoproteota</taxon>
        <taxon>Thermoprotei</taxon>
        <taxon>Thermofilales</taxon>
        <taxon>Thermofilaceae</taxon>
        <taxon>Thermofilum</taxon>
    </lineage>
</organism>
<evidence type="ECO:0000313" key="2">
    <source>
        <dbReference type="EMBL" id="HHP05439.1"/>
    </source>
</evidence>